<dbReference type="Pfam" id="PF01315">
    <property type="entry name" value="Ald_Xan_dh_C"/>
    <property type="match status" value="1"/>
</dbReference>
<keyword evidence="2" id="KW-0560">Oxidoreductase</keyword>
<dbReference type="GO" id="GO:0004854">
    <property type="term" value="F:xanthine dehydrogenase activity"/>
    <property type="evidence" value="ECO:0007669"/>
    <property type="project" value="UniProtKB-EC"/>
</dbReference>
<sequence>MSQLSERPAHPVVGVSMPHESAHLHVTGAALYTDDLVHRTKDVLHAHPVQVMTAHARITALRTAPALAVPGVVRVLTGADVPGVNDAGMKHDEPLFPDEVMFHGHAVAWVLGETLEAARLGAEAVEVELDELPSVVSLRDAIAADSFHGARPVLRTGDVDAGFADSAHVFSGEFHFSDQEHFYLETHAALALVDENGQVFVQSSTQHPSETQEIVAHVLGVPSHEVTVQCLRMGGGFGGKEMQPHGFAAVAALGARLTGRPVRVRLTRTQDLTMSGKRHGFHAEWRIGFDADGRIQALDATLTADGGWSLDLSEPVVARALCHIDNTYWIPNARVTGRIARTHKVSNTAFRGFGGPQGMLVIEDILGRCAPLLGLDPMELRERNFYRPGQGQTTPYGQPVTHPERITAVWRQVRSDGDVDRRRREIAAFNAAHPHTKRGLAVTGIKFGISFNLTAFNQAGALVLIYKDGSVLINHGGTEMGQGLHTKMLQVAATTLGIPLHKVRLAPTRTDKVPNTSATAASSGADLNGAAVKNACEQLRDRLTRVAATRLGANASDVRVVDGVARVLGQDEVLAWDELVRTAYFQRVQLSAAGFYRTEGLHWDARTFRGSPFKYFSYGAAAAEVEVDGFTGAYRLRRVDIVHDVGDSLSPMIDIGQVEGGFVQGAGWLTLEDLRWDTSDGPGRGRLLTQAASTYKLPSFSEMPEEFHVRLLENATEEGAVYGSKAVGEPPLMLAFSVREALRQAAAAFGPVGASVELASPATPEAVYWAVQEARARSTADVSHRV</sequence>
<name>A0ABU4KER7_9ACTN</name>
<dbReference type="InterPro" id="IPR016208">
    <property type="entry name" value="Ald_Oxase/xanthine_DH-like"/>
</dbReference>
<evidence type="ECO:0000313" key="2">
    <source>
        <dbReference type="EMBL" id="MDX2296287.1"/>
    </source>
</evidence>
<dbReference type="InterPro" id="IPR014309">
    <property type="entry name" value="Xanthine_DH_Mopterin-bd_su"/>
</dbReference>
<dbReference type="Pfam" id="PF02738">
    <property type="entry name" value="MoCoBD_1"/>
    <property type="match status" value="1"/>
</dbReference>
<dbReference type="PANTHER" id="PTHR45444">
    <property type="entry name" value="XANTHINE DEHYDROGENASE"/>
    <property type="match status" value="1"/>
</dbReference>
<dbReference type="SMART" id="SM01008">
    <property type="entry name" value="Ald_Xan_dh_C"/>
    <property type="match status" value="1"/>
</dbReference>
<dbReference type="EC" id="1.17.1.4" evidence="2"/>
<evidence type="ECO:0000313" key="3">
    <source>
        <dbReference type="Proteomes" id="UP001278571"/>
    </source>
</evidence>
<dbReference type="InterPro" id="IPR036856">
    <property type="entry name" value="Ald_Oxase/Xan_DH_a/b_sf"/>
</dbReference>
<keyword evidence="3" id="KW-1185">Reference proteome</keyword>
<dbReference type="Pfam" id="PF20256">
    <property type="entry name" value="MoCoBD_2"/>
    <property type="match status" value="1"/>
</dbReference>
<evidence type="ECO:0000259" key="1">
    <source>
        <dbReference type="SMART" id="SM01008"/>
    </source>
</evidence>
<proteinExistence type="predicted"/>
<dbReference type="PANTHER" id="PTHR45444:SF3">
    <property type="entry name" value="XANTHINE DEHYDROGENASE"/>
    <property type="match status" value="1"/>
</dbReference>
<dbReference type="InterPro" id="IPR046867">
    <property type="entry name" value="AldOxase/xan_DH_MoCoBD2"/>
</dbReference>
<dbReference type="Proteomes" id="UP001278571">
    <property type="component" value="Unassembled WGS sequence"/>
</dbReference>
<dbReference type="SUPFAM" id="SSF54665">
    <property type="entry name" value="CO dehydrogenase molybdoprotein N-domain-like"/>
    <property type="match status" value="1"/>
</dbReference>
<gene>
    <name evidence="2" type="primary">xdhB</name>
    <name evidence="2" type="ORF">R2363_29415</name>
</gene>
<dbReference type="Gene3D" id="3.90.1170.50">
    <property type="entry name" value="Aldehyde oxidase/xanthine dehydrogenase, a/b hammerhead"/>
    <property type="match status" value="1"/>
</dbReference>
<dbReference type="NCBIfam" id="TIGR02965">
    <property type="entry name" value="xanthine_xdhB"/>
    <property type="match status" value="1"/>
</dbReference>
<dbReference type="Gene3D" id="3.30.365.10">
    <property type="entry name" value="Aldehyde oxidase/xanthine dehydrogenase, molybdopterin binding domain"/>
    <property type="match status" value="4"/>
</dbReference>
<comment type="caution">
    <text evidence="2">The sequence shown here is derived from an EMBL/GenBank/DDBJ whole genome shotgun (WGS) entry which is preliminary data.</text>
</comment>
<accession>A0ABU4KER7</accession>
<organism evidence="2 3">
    <name type="scientific">Streptomyces roseolus</name>
    <dbReference type="NCBI Taxonomy" id="67358"/>
    <lineage>
        <taxon>Bacteria</taxon>
        <taxon>Bacillati</taxon>
        <taxon>Actinomycetota</taxon>
        <taxon>Actinomycetes</taxon>
        <taxon>Kitasatosporales</taxon>
        <taxon>Streptomycetaceae</taxon>
        <taxon>Streptomyces</taxon>
    </lineage>
</organism>
<dbReference type="InterPro" id="IPR008274">
    <property type="entry name" value="AldOxase/xan_DH_MoCoBD1"/>
</dbReference>
<feature type="domain" description="Aldehyde oxidase/xanthine dehydrogenase a/b hammerhead" evidence="1">
    <location>
        <begin position="27"/>
        <end position="133"/>
    </location>
</feature>
<dbReference type="RefSeq" id="WP_319012461.1">
    <property type="nucleotide sequence ID" value="NZ_JAWJZF010000492.1"/>
</dbReference>
<dbReference type="InterPro" id="IPR000674">
    <property type="entry name" value="Ald_Oxase/Xan_DH_a/b"/>
</dbReference>
<dbReference type="InterPro" id="IPR037165">
    <property type="entry name" value="AldOxase/xan_DH_Mopterin-bd_sf"/>
</dbReference>
<dbReference type="SUPFAM" id="SSF56003">
    <property type="entry name" value="Molybdenum cofactor-binding domain"/>
    <property type="match status" value="1"/>
</dbReference>
<reference evidence="2 3" key="1">
    <citation type="submission" date="2023-10" db="EMBL/GenBank/DDBJ databases">
        <authorList>
            <person name="Wang X.X."/>
        </authorList>
    </citation>
    <scope>NUCLEOTIDE SEQUENCE [LARGE SCALE GENOMIC DNA]</scope>
    <source>
        <strain evidence="2 3">NBRC 12816</strain>
    </source>
</reference>
<dbReference type="EMBL" id="JAWJZF010000492">
    <property type="protein sequence ID" value="MDX2296287.1"/>
    <property type="molecule type" value="Genomic_DNA"/>
</dbReference>
<protein>
    <submittedName>
        <fullName evidence="2">Xanthine dehydrogenase molybdopterin binding subunit</fullName>
        <ecNumber evidence="2">1.17.1.4</ecNumber>
    </submittedName>
</protein>